<dbReference type="AlphaFoldDB" id="A0A135TLG0"/>
<keyword evidence="2" id="KW-1185">Reference proteome</keyword>
<sequence>MSSRRTIFDAANWPRYHGKGVYLGQTACPSTNAAQRCPSSFVVPAYRTRDIHGHYLVSGVVLEEGMNQRIRIPRQDDPCDPVVDLPTPCLARLILSSLRGNCILRWPRLFTRPTNLASSSNKRLLRRVVEGPRPPCISSQQARTQPFEARPLMDRWSNRRISNPTVRMAMESTCALARVNSKSQA</sequence>
<organism evidence="1 2">
    <name type="scientific">Colletotrichum nymphaeae SA-01</name>
    <dbReference type="NCBI Taxonomy" id="1460502"/>
    <lineage>
        <taxon>Eukaryota</taxon>
        <taxon>Fungi</taxon>
        <taxon>Dikarya</taxon>
        <taxon>Ascomycota</taxon>
        <taxon>Pezizomycotina</taxon>
        <taxon>Sordariomycetes</taxon>
        <taxon>Hypocreomycetidae</taxon>
        <taxon>Glomerellales</taxon>
        <taxon>Glomerellaceae</taxon>
        <taxon>Colletotrichum</taxon>
        <taxon>Colletotrichum acutatum species complex</taxon>
    </lineage>
</organism>
<gene>
    <name evidence="1" type="ORF">CNYM01_05311</name>
</gene>
<name>A0A135TLG0_9PEZI</name>
<evidence type="ECO:0000313" key="1">
    <source>
        <dbReference type="EMBL" id="KXH48974.1"/>
    </source>
</evidence>
<evidence type="ECO:0000313" key="2">
    <source>
        <dbReference type="Proteomes" id="UP000070054"/>
    </source>
</evidence>
<dbReference type="Proteomes" id="UP000070054">
    <property type="component" value="Unassembled WGS sequence"/>
</dbReference>
<accession>A0A135TLG0</accession>
<reference evidence="1 2" key="1">
    <citation type="submission" date="2014-02" db="EMBL/GenBank/DDBJ databases">
        <title>The genome sequence of Colletotrichum nymphaeae SA-01.</title>
        <authorList>
            <person name="Baroncelli R."/>
            <person name="Thon M.R."/>
        </authorList>
    </citation>
    <scope>NUCLEOTIDE SEQUENCE [LARGE SCALE GENOMIC DNA]</scope>
    <source>
        <strain evidence="1 2">SA-01</strain>
    </source>
</reference>
<dbReference type="EMBL" id="JEMN01001082">
    <property type="protein sequence ID" value="KXH48974.1"/>
    <property type="molecule type" value="Genomic_DNA"/>
</dbReference>
<protein>
    <submittedName>
        <fullName evidence="1">Uncharacterized protein</fullName>
    </submittedName>
</protein>
<comment type="caution">
    <text evidence="1">The sequence shown here is derived from an EMBL/GenBank/DDBJ whole genome shotgun (WGS) entry which is preliminary data.</text>
</comment>
<proteinExistence type="predicted"/>